<dbReference type="RefSeq" id="WP_150041058.1">
    <property type="nucleotide sequence ID" value="NZ_OW485605.1"/>
</dbReference>
<dbReference type="EMBL" id="VWPK01000017">
    <property type="protein sequence ID" value="KAA5611824.1"/>
    <property type="molecule type" value="Genomic_DNA"/>
</dbReference>
<keyword evidence="2" id="KW-1185">Reference proteome</keyword>
<dbReference type="AlphaFoldDB" id="A0A5M6IU72"/>
<organism evidence="1 2">
    <name type="scientific">Rhodovastum atsumiense</name>
    <dbReference type="NCBI Taxonomy" id="504468"/>
    <lineage>
        <taxon>Bacteria</taxon>
        <taxon>Pseudomonadati</taxon>
        <taxon>Pseudomonadota</taxon>
        <taxon>Alphaproteobacteria</taxon>
        <taxon>Acetobacterales</taxon>
        <taxon>Acetobacteraceae</taxon>
        <taxon>Rhodovastum</taxon>
    </lineage>
</organism>
<protein>
    <submittedName>
        <fullName evidence="1">Uncharacterized protein</fullName>
    </submittedName>
</protein>
<dbReference type="Proteomes" id="UP000325255">
    <property type="component" value="Unassembled WGS sequence"/>
</dbReference>
<gene>
    <name evidence="1" type="ORF">F1189_12360</name>
</gene>
<reference evidence="1 2" key="1">
    <citation type="submission" date="2019-09" db="EMBL/GenBank/DDBJ databases">
        <title>Genome sequence of Rhodovastum atsumiense, a diverse member of the Acetobacteraceae family of non-sulfur purple photosynthetic bacteria.</title>
        <authorList>
            <person name="Meyer T."/>
            <person name="Kyndt J."/>
        </authorList>
    </citation>
    <scope>NUCLEOTIDE SEQUENCE [LARGE SCALE GENOMIC DNA]</scope>
    <source>
        <strain evidence="1 2">DSM 21279</strain>
    </source>
</reference>
<proteinExistence type="predicted"/>
<comment type="caution">
    <text evidence="1">The sequence shown here is derived from an EMBL/GenBank/DDBJ whole genome shotgun (WGS) entry which is preliminary data.</text>
</comment>
<accession>A0A5M6IU72</accession>
<sequence length="117" mass="11521">MGEDTTSADTRQIISAATSALDAAAAATPGTQAAWLAADASTSVFAVLRPVADGTAPMSGDEAAGLRDSIGILRLAAECAEGTVGAHGDDADWGRAAGCCLDVIYVCGRALQALPAA</sequence>
<evidence type="ECO:0000313" key="1">
    <source>
        <dbReference type="EMBL" id="KAA5611824.1"/>
    </source>
</evidence>
<name>A0A5M6IU72_9PROT</name>
<evidence type="ECO:0000313" key="2">
    <source>
        <dbReference type="Proteomes" id="UP000325255"/>
    </source>
</evidence>